<accession>A0A4R3MYJ5</accession>
<feature type="region of interest" description="Disordered" evidence="1">
    <location>
        <begin position="130"/>
        <end position="166"/>
    </location>
</feature>
<evidence type="ECO:0000313" key="3">
    <source>
        <dbReference type="Proteomes" id="UP000295717"/>
    </source>
</evidence>
<name>A0A4R3MYJ5_9GAMM</name>
<dbReference type="Proteomes" id="UP000295717">
    <property type="component" value="Unassembled WGS sequence"/>
</dbReference>
<comment type="caution">
    <text evidence="2">The sequence shown here is derived from an EMBL/GenBank/DDBJ whole genome shotgun (WGS) entry which is preliminary data.</text>
</comment>
<gene>
    <name evidence="2" type="ORF">EDC35_104323</name>
</gene>
<reference evidence="2 3" key="1">
    <citation type="submission" date="2019-03" db="EMBL/GenBank/DDBJ databases">
        <title>Genomic Encyclopedia of Type Strains, Phase IV (KMG-IV): sequencing the most valuable type-strain genomes for metagenomic binning, comparative biology and taxonomic classification.</title>
        <authorList>
            <person name="Goeker M."/>
        </authorList>
    </citation>
    <scope>NUCLEOTIDE SEQUENCE [LARGE SCALE GENOMIC DNA]</scope>
    <source>
        <strain evidence="2 3">DSM 13587</strain>
    </source>
</reference>
<dbReference type="AlphaFoldDB" id="A0A4R3MYJ5"/>
<evidence type="ECO:0000313" key="2">
    <source>
        <dbReference type="EMBL" id="TCT21465.1"/>
    </source>
</evidence>
<protein>
    <submittedName>
        <fullName evidence="2">Uncharacterized protein</fullName>
    </submittedName>
</protein>
<dbReference type="EMBL" id="SMAO01000004">
    <property type="protein sequence ID" value="TCT21465.1"/>
    <property type="molecule type" value="Genomic_DNA"/>
</dbReference>
<sequence>MFTSSVRVKGERDSWWDDVIGLLSGRGIRRGNPETFAVNASLTALRASLDTAQITDPAIGLTISHDGEGEKRAVTVVAFANQCARLPSRKLSAEPVCTPPATRKEPSRGVLEHALLSRQLADCQGHDLAERQDRRDDQDARQIAGHLADFDPIPEMPEQRRNREDE</sequence>
<proteinExistence type="predicted"/>
<feature type="compositionally biased region" description="Basic and acidic residues" evidence="1">
    <location>
        <begin position="157"/>
        <end position="166"/>
    </location>
</feature>
<evidence type="ECO:0000256" key="1">
    <source>
        <dbReference type="SAM" id="MobiDB-lite"/>
    </source>
</evidence>
<keyword evidence="3" id="KW-1185">Reference proteome</keyword>
<feature type="compositionally biased region" description="Basic and acidic residues" evidence="1">
    <location>
        <begin position="130"/>
        <end position="140"/>
    </location>
</feature>
<organism evidence="2 3">
    <name type="scientific">Thiobaca trueperi</name>
    <dbReference type="NCBI Taxonomy" id="127458"/>
    <lineage>
        <taxon>Bacteria</taxon>
        <taxon>Pseudomonadati</taxon>
        <taxon>Pseudomonadota</taxon>
        <taxon>Gammaproteobacteria</taxon>
        <taxon>Chromatiales</taxon>
        <taxon>Chromatiaceae</taxon>
        <taxon>Thiobaca</taxon>
    </lineage>
</organism>